<accession>A0AAD5R1W4</accession>
<proteinExistence type="predicted"/>
<organism evidence="2 3">
    <name type="scientific">Parelaphostrongylus tenuis</name>
    <name type="common">Meningeal worm</name>
    <dbReference type="NCBI Taxonomy" id="148309"/>
    <lineage>
        <taxon>Eukaryota</taxon>
        <taxon>Metazoa</taxon>
        <taxon>Ecdysozoa</taxon>
        <taxon>Nematoda</taxon>
        <taxon>Chromadorea</taxon>
        <taxon>Rhabditida</taxon>
        <taxon>Rhabditina</taxon>
        <taxon>Rhabditomorpha</taxon>
        <taxon>Strongyloidea</taxon>
        <taxon>Metastrongylidae</taxon>
        <taxon>Parelaphostrongylus</taxon>
    </lineage>
</organism>
<protein>
    <recommendedName>
        <fullName evidence="1">PiggyBac transposable element-derived protein domain-containing protein</fullName>
    </recommendedName>
</protein>
<evidence type="ECO:0000313" key="3">
    <source>
        <dbReference type="Proteomes" id="UP001196413"/>
    </source>
</evidence>
<dbReference type="AlphaFoldDB" id="A0AAD5R1W4"/>
<reference evidence="2" key="1">
    <citation type="submission" date="2021-06" db="EMBL/GenBank/DDBJ databases">
        <title>Parelaphostrongylus tenuis whole genome reference sequence.</title>
        <authorList>
            <person name="Garwood T.J."/>
            <person name="Larsen P.A."/>
            <person name="Fountain-Jones N.M."/>
            <person name="Garbe J.R."/>
            <person name="Macchietto M.G."/>
            <person name="Kania S.A."/>
            <person name="Gerhold R.W."/>
            <person name="Richards J.E."/>
            <person name="Wolf T.M."/>
        </authorList>
    </citation>
    <scope>NUCLEOTIDE SEQUENCE</scope>
    <source>
        <strain evidence="2">MNPRO001-30</strain>
        <tissue evidence="2">Meninges</tissue>
    </source>
</reference>
<dbReference type="Proteomes" id="UP001196413">
    <property type="component" value="Unassembled WGS sequence"/>
</dbReference>
<dbReference type="Pfam" id="PF13843">
    <property type="entry name" value="DDE_Tnp_1_7"/>
    <property type="match status" value="1"/>
</dbReference>
<sequence>MYLKEDLLDQGRHVYADNWRTSIHLTEKPLQKNVYLTGICKKRRKVTAKGVNAEETAQGRVKSCAKSEWHEILIWLSRKKCNDYDSIRLATWIWARISLELLKLQQEQGVCGPHRPMTAYSPFLRRTKNSACLLLFHSFISCESLLQIYVYTFSFRP</sequence>
<evidence type="ECO:0000259" key="1">
    <source>
        <dbReference type="Pfam" id="PF13843"/>
    </source>
</evidence>
<feature type="domain" description="PiggyBac transposable element-derived protein" evidence="1">
    <location>
        <begin position="1"/>
        <end position="75"/>
    </location>
</feature>
<gene>
    <name evidence="2" type="ORF">KIN20_029143</name>
</gene>
<evidence type="ECO:0000313" key="2">
    <source>
        <dbReference type="EMBL" id="KAJ1368083.1"/>
    </source>
</evidence>
<name>A0AAD5R1W4_PARTN</name>
<keyword evidence="3" id="KW-1185">Reference proteome</keyword>
<dbReference type="EMBL" id="JAHQIW010006083">
    <property type="protein sequence ID" value="KAJ1368083.1"/>
    <property type="molecule type" value="Genomic_DNA"/>
</dbReference>
<dbReference type="InterPro" id="IPR029526">
    <property type="entry name" value="PGBD"/>
</dbReference>
<comment type="caution">
    <text evidence="2">The sequence shown here is derived from an EMBL/GenBank/DDBJ whole genome shotgun (WGS) entry which is preliminary data.</text>
</comment>